<feature type="transmembrane region" description="Helical" evidence="1">
    <location>
        <begin position="35"/>
        <end position="53"/>
    </location>
</feature>
<dbReference type="RefSeq" id="WP_132259803.1">
    <property type="nucleotide sequence ID" value="NZ_SLZQ01000012.1"/>
</dbReference>
<keyword evidence="1" id="KW-1133">Transmembrane helix</keyword>
<dbReference type="EMBL" id="SLZQ01000012">
    <property type="protein sequence ID" value="TCS34702.1"/>
    <property type="molecule type" value="Genomic_DNA"/>
</dbReference>
<sequence>MSEAIGWASALVLALTISSQVYTQWRSKSCAGVSGWLFIGQIMASIGFVVYSYMLDSWVFVWTNTFNLVAALVGQSIYMRNKRGSQLAISPRTKRAS</sequence>
<dbReference type="AlphaFoldDB" id="A0A4R3HT59"/>
<keyword evidence="1" id="KW-0812">Transmembrane</keyword>
<reference evidence="2 3" key="1">
    <citation type="submission" date="2019-03" db="EMBL/GenBank/DDBJ databases">
        <title>Genomic Encyclopedia of Type Strains, Phase IV (KMG-IV): sequencing the most valuable type-strain genomes for metagenomic binning, comparative biology and taxonomic classification.</title>
        <authorList>
            <person name="Goeker M."/>
        </authorList>
    </citation>
    <scope>NUCLEOTIDE SEQUENCE [LARGE SCALE GENOMIC DNA]</scope>
    <source>
        <strain evidence="2 3">DSM 7445</strain>
    </source>
</reference>
<evidence type="ECO:0000313" key="3">
    <source>
        <dbReference type="Proteomes" id="UP000295382"/>
    </source>
</evidence>
<evidence type="ECO:0000313" key="2">
    <source>
        <dbReference type="EMBL" id="TCS34702.1"/>
    </source>
</evidence>
<dbReference type="Gene3D" id="1.20.1280.290">
    <property type="match status" value="1"/>
</dbReference>
<proteinExistence type="predicted"/>
<dbReference type="Proteomes" id="UP000295382">
    <property type="component" value="Unassembled WGS sequence"/>
</dbReference>
<evidence type="ECO:0000256" key="1">
    <source>
        <dbReference type="SAM" id="Phobius"/>
    </source>
</evidence>
<protein>
    <recommendedName>
        <fullName evidence="4">PQ loop repeat protein</fullName>
    </recommendedName>
</protein>
<feature type="transmembrane region" description="Helical" evidence="1">
    <location>
        <begin position="6"/>
        <end position="23"/>
    </location>
</feature>
<accession>A0A4R3HT59</accession>
<organism evidence="2 3">
    <name type="scientific">Paucimonas lemoignei</name>
    <name type="common">Pseudomonas lemoignei</name>
    <dbReference type="NCBI Taxonomy" id="29443"/>
    <lineage>
        <taxon>Bacteria</taxon>
        <taxon>Pseudomonadati</taxon>
        <taxon>Pseudomonadota</taxon>
        <taxon>Betaproteobacteria</taxon>
        <taxon>Burkholderiales</taxon>
        <taxon>Burkholderiaceae</taxon>
        <taxon>Paucimonas</taxon>
    </lineage>
</organism>
<gene>
    <name evidence="2" type="ORF">EDC30_11232</name>
</gene>
<keyword evidence="3" id="KW-1185">Reference proteome</keyword>
<name>A0A4R3HT59_PAULE</name>
<evidence type="ECO:0008006" key="4">
    <source>
        <dbReference type="Google" id="ProtNLM"/>
    </source>
</evidence>
<feature type="transmembrane region" description="Helical" evidence="1">
    <location>
        <begin position="59"/>
        <end position="78"/>
    </location>
</feature>
<keyword evidence="1" id="KW-0472">Membrane</keyword>
<comment type="caution">
    <text evidence="2">The sequence shown here is derived from an EMBL/GenBank/DDBJ whole genome shotgun (WGS) entry which is preliminary data.</text>
</comment>
<dbReference type="OrthoDB" id="5966732at2"/>